<evidence type="ECO:0000313" key="3">
    <source>
        <dbReference type="Proteomes" id="UP001595712"/>
    </source>
</evidence>
<keyword evidence="1" id="KW-1133">Transmembrane helix</keyword>
<reference evidence="3" key="1">
    <citation type="journal article" date="2019" name="Int. J. Syst. Evol. Microbiol.">
        <title>The Global Catalogue of Microorganisms (GCM) 10K type strain sequencing project: providing services to taxonomists for standard genome sequencing and annotation.</title>
        <authorList>
            <consortium name="The Broad Institute Genomics Platform"/>
            <consortium name="The Broad Institute Genome Sequencing Center for Infectious Disease"/>
            <person name="Wu L."/>
            <person name="Ma J."/>
        </authorList>
    </citation>
    <scope>NUCLEOTIDE SEQUENCE [LARGE SCALE GENOMIC DNA]</scope>
    <source>
        <strain evidence="3">CGMCC 4.7396</strain>
    </source>
</reference>
<dbReference type="EMBL" id="JBHRWO010000021">
    <property type="protein sequence ID" value="MFC3495364.1"/>
    <property type="molecule type" value="Genomic_DNA"/>
</dbReference>
<sequence length="79" mass="8462">MSDRYKDRGTVASDGIGIKLDEGISSAPGVVVGVLLIIAAVMWFSPGARHKFRKATLWLVIVAVAMIIIFGYLNAGQQT</sequence>
<protein>
    <submittedName>
        <fullName evidence="2">Uncharacterized protein</fullName>
    </submittedName>
</protein>
<dbReference type="RefSeq" id="WP_387979943.1">
    <property type="nucleotide sequence ID" value="NZ_JBHRWO010000021.1"/>
</dbReference>
<evidence type="ECO:0000256" key="1">
    <source>
        <dbReference type="SAM" id="Phobius"/>
    </source>
</evidence>
<organism evidence="2 3">
    <name type="scientific">Glycomyces rhizosphaerae</name>
    <dbReference type="NCBI Taxonomy" id="2054422"/>
    <lineage>
        <taxon>Bacteria</taxon>
        <taxon>Bacillati</taxon>
        <taxon>Actinomycetota</taxon>
        <taxon>Actinomycetes</taxon>
        <taxon>Glycomycetales</taxon>
        <taxon>Glycomycetaceae</taxon>
        <taxon>Glycomyces</taxon>
    </lineage>
</organism>
<feature type="transmembrane region" description="Helical" evidence="1">
    <location>
        <begin position="56"/>
        <end position="75"/>
    </location>
</feature>
<proteinExistence type="predicted"/>
<keyword evidence="3" id="KW-1185">Reference proteome</keyword>
<gene>
    <name evidence="2" type="ORF">ACFO8M_23015</name>
</gene>
<feature type="transmembrane region" description="Helical" evidence="1">
    <location>
        <begin position="24"/>
        <end position="44"/>
    </location>
</feature>
<accession>A0ABV7Q752</accession>
<evidence type="ECO:0000313" key="2">
    <source>
        <dbReference type="EMBL" id="MFC3495364.1"/>
    </source>
</evidence>
<name>A0ABV7Q752_9ACTN</name>
<dbReference type="Proteomes" id="UP001595712">
    <property type="component" value="Unassembled WGS sequence"/>
</dbReference>
<keyword evidence="1" id="KW-0472">Membrane</keyword>
<keyword evidence="1" id="KW-0812">Transmembrane</keyword>
<comment type="caution">
    <text evidence="2">The sequence shown here is derived from an EMBL/GenBank/DDBJ whole genome shotgun (WGS) entry which is preliminary data.</text>
</comment>